<evidence type="ECO:0000256" key="5">
    <source>
        <dbReference type="ARBA" id="ARBA00022833"/>
    </source>
</evidence>
<evidence type="ECO:0000256" key="2">
    <source>
        <dbReference type="ARBA" id="ARBA00022723"/>
    </source>
</evidence>
<keyword evidence="6" id="KW-0805">Transcription regulation</keyword>
<feature type="region of interest" description="Disordered" evidence="10">
    <location>
        <begin position="308"/>
        <end position="336"/>
    </location>
</feature>
<dbReference type="Pfam" id="PF00096">
    <property type="entry name" value="zf-C2H2"/>
    <property type="match status" value="6"/>
</dbReference>
<dbReference type="InterPro" id="IPR036236">
    <property type="entry name" value="Znf_C2H2_sf"/>
</dbReference>
<dbReference type="InterPro" id="IPR013087">
    <property type="entry name" value="Znf_C2H2_type"/>
</dbReference>
<feature type="domain" description="C2H2-type" evidence="11">
    <location>
        <begin position="60"/>
        <end position="91"/>
    </location>
</feature>
<evidence type="ECO:0000256" key="6">
    <source>
        <dbReference type="ARBA" id="ARBA00023015"/>
    </source>
</evidence>
<evidence type="ECO:0000256" key="1">
    <source>
        <dbReference type="ARBA" id="ARBA00004123"/>
    </source>
</evidence>
<evidence type="ECO:0000256" key="3">
    <source>
        <dbReference type="ARBA" id="ARBA00022737"/>
    </source>
</evidence>
<dbReference type="InterPro" id="IPR050636">
    <property type="entry name" value="C2H2-ZF_domain-containing"/>
</dbReference>
<feature type="domain" description="C2H2-type" evidence="11">
    <location>
        <begin position="401"/>
        <end position="428"/>
    </location>
</feature>
<dbReference type="GeneID" id="101860804"/>
<feature type="domain" description="C2H2-type" evidence="11">
    <location>
        <begin position="827"/>
        <end position="856"/>
    </location>
</feature>
<evidence type="ECO:0000313" key="13">
    <source>
        <dbReference type="RefSeq" id="XP_005096795.2"/>
    </source>
</evidence>
<feature type="domain" description="C2H2-type" evidence="11">
    <location>
        <begin position="710"/>
        <end position="737"/>
    </location>
</feature>
<feature type="domain" description="C2H2-type" evidence="11">
    <location>
        <begin position="620"/>
        <end position="647"/>
    </location>
</feature>
<feature type="domain" description="C2H2-type" evidence="11">
    <location>
        <begin position="562"/>
        <end position="589"/>
    </location>
</feature>
<feature type="domain" description="C2H2-type" evidence="11">
    <location>
        <begin position="656"/>
        <end position="685"/>
    </location>
</feature>
<feature type="domain" description="C2H2-type" evidence="11">
    <location>
        <begin position="766"/>
        <end position="798"/>
    </location>
</feature>
<dbReference type="SUPFAM" id="SSF57667">
    <property type="entry name" value="beta-beta-alpha zinc fingers"/>
    <property type="match status" value="6"/>
</dbReference>
<organism evidence="12 13">
    <name type="scientific">Aplysia californica</name>
    <name type="common">California sea hare</name>
    <dbReference type="NCBI Taxonomy" id="6500"/>
    <lineage>
        <taxon>Eukaryota</taxon>
        <taxon>Metazoa</taxon>
        <taxon>Spiralia</taxon>
        <taxon>Lophotrochozoa</taxon>
        <taxon>Mollusca</taxon>
        <taxon>Gastropoda</taxon>
        <taxon>Heterobranchia</taxon>
        <taxon>Euthyneura</taxon>
        <taxon>Tectipleura</taxon>
        <taxon>Aplysiida</taxon>
        <taxon>Aplysioidea</taxon>
        <taxon>Aplysiidae</taxon>
        <taxon>Aplysia</taxon>
    </lineage>
</organism>
<dbReference type="RefSeq" id="XP_005096795.2">
    <property type="nucleotide sequence ID" value="XM_005096738.3"/>
</dbReference>
<evidence type="ECO:0000259" key="11">
    <source>
        <dbReference type="PROSITE" id="PS50157"/>
    </source>
</evidence>
<feature type="region of interest" description="Disordered" evidence="10">
    <location>
        <begin position="854"/>
        <end position="954"/>
    </location>
</feature>
<name>A0ABM0JLZ7_APLCA</name>
<evidence type="ECO:0000256" key="4">
    <source>
        <dbReference type="ARBA" id="ARBA00022771"/>
    </source>
</evidence>
<dbReference type="PROSITE" id="PS00028">
    <property type="entry name" value="ZINC_FINGER_C2H2_1"/>
    <property type="match status" value="10"/>
</dbReference>
<keyword evidence="2" id="KW-0479">Metal-binding</keyword>
<feature type="domain" description="C2H2-type" evidence="11">
    <location>
        <begin position="429"/>
        <end position="451"/>
    </location>
</feature>
<dbReference type="PANTHER" id="PTHR47772:SF13">
    <property type="entry name" value="GASTRULA ZINC FINGER PROTEIN XLCGF49.1-LIKE-RELATED"/>
    <property type="match status" value="1"/>
</dbReference>
<feature type="compositionally biased region" description="Basic residues" evidence="10">
    <location>
        <begin position="859"/>
        <end position="873"/>
    </location>
</feature>
<feature type="compositionally biased region" description="Low complexity" evidence="10">
    <location>
        <begin position="916"/>
        <end position="928"/>
    </location>
</feature>
<feature type="domain" description="C2H2-type" evidence="11">
    <location>
        <begin position="738"/>
        <end position="765"/>
    </location>
</feature>
<feature type="domain" description="C2H2-type" evidence="11">
    <location>
        <begin position="799"/>
        <end position="826"/>
    </location>
</feature>
<evidence type="ECO:0000256" key="10">
    <source>
        <dbReference type="SAM" id="MobiDB-lite"/>
    </source>
</evidence>
<protein>
    <submittedName>
        <fullName evidence="13">Zinc finger protein 341</fullName>
    </submittedName>
</protein>
<dbReference type="SUPFAM" id="SSF81995">
    <property type="entry name" value="beta-sandwich domain of Sec23/24"/>
    <property type="match status" value="1"/>
</dbReference>
<gene>
    <name evidence="13" type="primary">LOC101860804</name>
</gene>
<sequence length="1276" mass="139546">MERLSTQSTNQDTSACIALCYHLNQPINVQAVDNQTVVAVRSLLDSQVVTEAQDEEEDIFQCGKCKKQFTSLPAFVSHKQTPCLLQAQQQPQQTVQQIQQPQTSQLTLGPGPSTFGPTINLNRQFPQAQLNGTVSNINATAPIIQAHPCLTRSLNQPANATLTLGGVPSSPISQLSQGMVFTDDLMALTNLDTSGLTAPAIQMVTAPIAGQASNNSNGVTIFSPISSLTSSANNFGPAAGATGQLLVQQAPQITLTTITDKGVQQQQQHIQQQQQQQQLQQQQQQIQQQQQQLQQQQLQQQIQQTQQQQQHLAQAMPPPPPPAPQPPISLAMAPSAPAAVQPQVLKATTTKAGRKSAQNNFITVLNADNSVSLLSTRKGKTARNSGNAAVAEEEANSKPKLQCEYCSKTFTKNFDLQQHVRAHTGEKPFQCIVCGRAFAQKSNVKKHMATHKVWPCGTSNTLPKQPEPVVENEEAGQTSTPPSVTDGAPTGPGSAPGNLSEPPTSDTFDARVPRSFDSSIVNQMQQQQQQQQQQLQQLQQPEDEEGSEESGPRVKVIVDNSYVCQYCPAKFKSYYQLKTHLVTHKSEQVYKCVMKNCGQSYRDLDDFLSHVKSHESEMSYRCHQCHKYFKSLCELGVHQYTHVYMNQSVKSGPRHFQCTKCGNKYTTPEALEHHTSTTSHDYRCPHCEKQFTCERFLRRHLPIHGSEGQFECGRCHKRFKTEHYLKSHVLIHTGETPYACNICQAAFNRKDKLKRHMTIHDAVKKYRCPFRNIAGCTKEFNRPDKLKAHIITHSGIKPYKCSICGKSFSRRPHMVEHERGHNADFRFKCEKCGKGFFRPKLFNEHKCLPSRAGVEQHFRPRNRRKLGRPRKRMISITPDSIAKSRGKQYPSRTRGKGTLLSSTTAQLVAQHLSAKQQQQLQESEQLQQPHRQPDKLKGKKASPGSTRRRSKNTLSVEVVKALPVLTPTEKVEVTPGLDMEVEEIAPDKGEEETLTGSQVLSPSLQRVSLGPAGELVDHYVVHLTESVDGSAPTIQTAFIPAVSGGQMFASGPGGMAIQPIAIIEASSLNMGAGSEVAGTQILTADVAGAMMRPQAELHLHKEDGREVAAEGLVSHAEAQGRLADSGSHVKTEMEDTRLMILSEHKARGAVGGISPTASTDVLVGGQTPSVMEVHGHAGDAQVGGQRVGKDDVVMVIGNGGIMGDGSGMVGVGGEEEEGADILEVNSSLSFFQPPVSSEAFVERQVVVSDGQAFIACSSQLVDYTTSDAVLPSNAIR</sequence>
<keyword evidence="7" id="KW-0804">Transcription</keyword>
<evidence type="ECO:0000256" key="7">
    <source>
        <dbReference type="ARBA" id="ARBA00023163"/>
    </source>
</evidence>
<feature type="domain" description="C2H2-type" evidence="11">
    <location>
        <begin position="682"/>
        <end position="709"/>
    </location>
</feature>
<proteinExistence type="predicted"/>
<keyword evidence="4 9" id="KW-0863">Zinc-finger</keyword>
<dbReference type="SMART" id="SM00355">
    <property type="entry name" value="ZnF_C2H2"/>
    <property type="match status" value="13"/>
</dbReference>
<feature type="domain" description="C2H2-type" evidence="11">
    <location>
        <begin position="590"/>
        <end position="619"/>
    </location>
</feature>
<feature type="compositionally biased region" description="Pro residues" evidence="10">
    <location>
        <begin position="316"/>
        <end position="327"/>
    </location>
</feature>
<feature type="region of interest" description="Disordered" evidence="10">
    <location>
        <begin position="454"/>
        <end position="552"/>
    </location>
</feature>
<dbReference type="PANTHER" id="PTHR47772">
    <property type="entry name" value="ZINC FINGER PROTEIN 200"/>
    <property type="match status" value="1"/>
</dbReference>
<dbReference type="Gene3D" id="3.30.160.60">
    <property type="entry name" value="Classic Zinc Finger"/>
    <property type="match status" value="8"/>
</dbReference>
<accession>A0ABM0JLZ7</accession>
<dbReference type="Proteomes" id="UP000694888">
    <property type="component" value="Unplaced"/>
</dbReference>
<reference evidence="13" key="1">
    <citation type="submission" date="2025-08" db="UniProtKB">
        <authorList>
            <consortium name="RefSeq"/>
        </authorList>
    </citation>
    <scope>IDENTIFICATION</scope>
</reference>
<evidence type="ECO:0000313" key="12">
    <source>
        <dbReference type="Proteomes" id="UP000694888"/>
    </source>
</evidence>
<comment type="subcellular location">
    <subcellularLocation>
        <location evidence="1">Nucleus</location>
    </subcellularLocation>
</comment>
<dbReference type="PROSITE" id="PS50157">
    <property type="entry name" value="ZINC_FINGER_C2H2_2"/>
    <property type="match status" value="13"/>
</dbReference>
<keyword evidence="5" id="KW-0862">Zinc</keyword>
<keyword evidence="8" id="KW-0539">Nucleus</keyword>
<keyword evidence="3" id="KW-0677">Repeat</keyword>
<evidence type="ECO:0000256" key="9">
    <source>
        <dbReference type="PROSITE-ProRule" id="PRU00042"/>
    </source>
</evidence>
<keyword evidence="12" id="KW-1185">Reference proteome</keyword>
<feature type="region of interest" description="Disordered" evidence="10">
    <location>
        <begin position="376"/>
        <end position="396"/>
    </location>
</feature>
<evidence type="ECO:0000256" key="8">
    <source>
        <dbReference type="ARBA" id="ARBA00023242"/>
    </source>
</evidence>
<feature type="compositionally biased region" description="Low complexity" evidence="10">
    <location>
        <begin position="523"/>
        <end position="540"/>
    </location>
</feature>